<comment type="caution">
    <text evidence="12">The sequence shown here is derived from an EMBL/GenBank/DDBJ whole genome shotgun (WGS) entry which is preliminary data.</text>
</comment>
<name>A0A9P9YPH9_9MUSC</name>
<dbReference type="GO" id="GO:0005886">
    <property type="term" value="C:plasma membrane"/>
    <property type="evidence" value="ECO:0007669"/>
    <property type="project" value="UniProtKB-SubCell"/>
</dbReference>
<keyword evidence="7 10" id="KW-0472">Membrane</keyword>
<feature type="transmembrane region" description="Helical" evidence="10">
    <location>
        <begin position="333"/>
        <end position="361"/>
    </location>
</feature>
<evidence type="ECO:0000256" key="1">
    <source>
        <dbReference type="ARBA" id="ARBA00004651"/>
    </source>
</evidence>
<dbReference type="GO" id="GO:0007165">
    <property type="term" value="P:signal transduction"/>
    <property type="evidence" value="ECO:0007669"/>
    <property type="project" value="UniProtKB-KW"/>
</dbReference>
<evidence type="ECO:0000256" key="2">
    <source>
        <dbReference type="ARBA" id="ARBA00022475"/>
    </source>
</evidence>
<dbReference type="PANTHER" id="PTHR21137:SF35">
    <property type="entry name" value="ODORANT RECEPTOR 19A-RELATED"/>
    <property type="match status" value="1"/>
</dbReference>
<evidence type="ECO:0000256" key="11">
    <source>
        <dbReference type="SAM" id="MobiDB-lite"/>
    </source>
</evidence>
<feature type="transmembrane region" description="Helical" evidence="10">
    <location>
        <begin position="248"/>
        <end position="269"/>
    </location>
</feature>
<keyword evidence="3 10" id="KW-0716">Sensory transduction</keyword>
<evidence type="ECO:0000256" key="7">
    <source>
        <dbReference type="ARBA" id="ARBA00023136"/>
    </source>
</evidence>
<keyword evidence="13" id="KW-1185">Reference proteome</keyword>
<keyword evidence="9 10" id="KW-0807">Transducer</keyword>
<sequence length="461" mass="52952">METPEKKEQEQQQMAAIKQQRTEPMKYEQETKGKHNRGWLGRTFLNFQQFTLKAFSAQMTHSHRFQLAVKMVKVEPVERYRKVIRMIRFCVGFCGNDVADPNFRMWWLTYTVIGAICFFFACTGYTIYVGVVIKGDLTVILQALAMVGSAVQGLTKLLVTANMAPQMREIQNTYEEIYREYGAKGGEYAKCLERRIRTTWQLIIGFMLVYIILLGLIICFPIFYLVILHKKVLVMQFLMPFLNHNTDGGHLVLTAVHVALITFGGFGNYGGDMYLFLFVTHVPLIKDIFSLKLKEFNEVVVKGKEYPRIRAMLCDLLTWHQLYSSILQTTKRIYSIVLFVQLSTTCVSLLCTISCIFIKSWPAAPLYLLYAAIILYTFCGLGTLVENSNEDFLTVIYTDCLWYELPVKEEKLLIMMIAKAQKEVCLTAADMAPLSMNTALQLTKGIYSFSMMLMNYLGKDK</sequence>
<dbReference type="GO" id="GO:0004984">
    <property type="term" value="F:olfactory receptor activity"/>
    <property type="evidence" value="ECO:0007669"/>
    <property type="project" value="InterPro"/>
</dbReference>
<keyword evidence="5 10" id="KW-0552">Olfaction</keyword>
<dbReference type="PANTHER" id="PTHR21137">
    <property type="entry name" value="ODORANT RECEPTOR"/>
    <property type="match status" value="1"/>
</dbReference>
<comment type="subcellular location">
    <subcellularLocation>
        <location evidence="1 10">Cell membrane</location>
        <topology evidence="1 10">Multi-pass membrane protein</topology>
    </subcellularLocation>
</comment>
<evidence type="ECO:0000256" key="5">
    <source>
        <dbReference type="ARBA" id="ARBA00022725"/>
    </source>
</evidence>
<comment type="similarity">
    <text evidence="10">Belongs to the insect chemoreceptor superfamily. Heteromeric odorant receptor channel (TC 1.A.69) family.</text>
</comment>
<dbReference type="Proteomes" id="UP001059596">
    <property type="component" value="Unassembled WGS sequence"/>
</dbReference>
<dbReference type="InterPro" id="IPR004117">
    <property type="entry name" value="7tm6_olfct_rcpt"/>
</dbReference>
<comment type="caution">
    <text evidence="10">Lacks conserved residue(s) required for the propagation of feature annotation.</text>
</comment>
<evidence type="ECO:0000313" key="12">
    <source>
        <dbReference type="EMBL" id="KAI8040677.1"/>
    </source>
</evidence>
<feature type="transmembrane region" description="Helical" evidence="10">
    <location>
        <begin position="107"/>
        <end position="133"/>
    </location>
</feature>
<evidence type="ECO:0000256" key="10">
    <source>
        <dbReference type="RuleBase" id="RU351113"/>
    </source>
</evidence>
<organism evidence="12 13">
    <name type="scientific">Drosophila gunungcola</name>
    <name type="common">fruit fly</name>
    <dbReference type="NCBI Taxonomy" id="103775"/>
    <lineage>
        <taxon>Eukaryota</taxon>
        <taxon>Metazoa</taxon>
        <taxon>Ecdysozoa</taxon>
        <taxon>Arthropoda</taxon>
        <taxon>Hexapoda</taxon>
        <taxon>Insecta</taxon>
        <taxon>Pterygota</taxon>
        <taxon>Neoptera</taxon>
        <taxon>Endopterygota</taxon>
        <taxon>Diptera</taxon>
        <taxon>Brachycera</taxon>
        <taxon>Muscomorpha</taxon>
        <taxon>Ephydroidea</taxon>
        <taxon>Drosophilidae</taxon>
        <taxon>Drosophila</taxon>
        <taxon>Sophophora</taxon>
    </lineage>
</organism>
<gene>
    <name evidence="12" type="ORF">M5D96_006620</name>
</gene>
<feature type="transmembrane region" description="Helical" evidence="10">
    <location>
        <begin position="202"/>
        <end position="228"/>
    </location>
</feature>
<dbReference type="EMBL" id="JAMKOV010000004">
    <property type="protein sequence ID" value="KAI8040677.1"/>
    <property type="molecule type" value="Genomic_DNA"/>
</dbReference>
<evidence type="ECO:0000256" key="4">
    <source>
        <dbReference type="ARBA" id="ARBA00022692"/>
    </source>
</evidence>
<feature type="region of interest" description="Disordered" evidence="11">
    <location>
        <begin position="1"/>
        <end position="24"/>
    </location>
</feature>
<reference evidence="12" key="1">
    <citation type="journal article" date="2023" name="Genome Biol. Evol.">
        <title>Long-read-based Genome Assembly of Drosophila gunungcola Reveals Fewer Chemosensory Genes in Flower-breeding Species.</title>
        <authorList>
            <person name="Negi A."/>
            <person name="Liao B.Y."/>
            <person name="Yeh S.D."/>
        </authorList>
    </citation>
    <scope>NUCLEOTIDE SEQUENCE</scope>
    <source>
        <strain evidence="12">Sukarami</strain>
    </source>
</reference>
<dbReference type="GO" id="GO:0005549">
    <property type="term" value="F:odorant binding"/>
    <property type="evidence" value="ECO:0007669"/>
    <property type="project" value="InterPro"/>
</dbReference>
<evidence type="ECO:0000256" key="6">
    <source>
        <dbReference type="ARBA" id="ARBA00022989"/>
    </source>
</evidence>
<evidence type="ECO:0000256" key="8">
    <source>
        <dbReference type="ARBA" id="ARBA00023170"/>
    </source>
</evidence>
<keyword evidence="6 10" id="KW-1133">Transmembrane helix</keyword>
<evidence type="ECO:0000256" key="3">
    <source>
        <dbReference type="ARBA" id="ARBA00022606"/>
    </source>
</evidence>
<dbReference type="AlphaFoldDB" id="A0A9P9YPH9"/>
<accession>A0A9P9YPH9</accession>
<feature type="transmembrane region" description="Helical" evidence="10">
    <location>
        <begin position="139"/>
        <end position="159"/>
    </location>
</feature>
<keyword evidence="4 10" id="KW-0812">Transmembrane</keyword>
<protein>
    <recommendedName>
        <fullName evidence="10">Odorant receptor</fullName>
    </recommendedName>
</protein>
<feature type="transmembrane region" description="Helical" evidence="10">
    <location>
        <begin position="367"/>
        <end position="385"/>
    </location>
</feature>
<evidence type="ECO:0000313" key="13">
    <source>
        <dbReference type="Proteomes" id="UP001059596"/>
    </source>
</evidence>
<feature type="compositionally biased region" description="Basic and acidic residues" evidence="11">
    <location>
        <begin position="1"/>
        <end position="10"/>
    </location>
</feature>
<keyword evidence="8 10" id="KW-0675">Receptor</keyword>
<evidence type="ECO:0000256" key="9">
    <source>
        <dbReference type="ARBA" id="ARBA00023224"/>
    </source>
</evidence>
<dbReference type="Pfam" id="PF02949">
    <property type="entry name" value="7tm_6"/>
    <property type="match status" value="1"/>
</dbReference>
<keyword evidence="2" id="KW-1003">Cell membrane</keyword>
<proteinExistence type="inferred from homology"/>